<keyword evidence="3" id="KW-1185">Reference proteome</keyword>
<protein>
    <submittedName>
        <fullName evidence="2">Uncharacterized protein</fullName>
    </submittedName>
</protein>
<keyword evidence="1" id="KW-1133">Transmembrane helix</keyword>
<dbReference type="InParanoid" id="W3XCS5"/>
<dbReference type="GeneID" id="19270792"/>
<feature type="transmembrane region" description="Helical" evidence="1">
    <location>
        <begin position="26"/>
        <end position="44"/>
    </location>
</feature>
<dbReference type="Proteomes" id="UP000030651">
    <property type="component" value="Unassembled WGS sequence"/>
</dbReference>
<evidence type="ECO:0000256" key="1">
    <source>
        <dbReference type="SAM" id="Phobius"/>
    </source>
</evidence>
<dbReference type="EMBL" id="KI912111">
    <property type="protein sequence ID" value="ETS83903.1"/>
    <property type="molecule type" value="Genomic_DNA"/>
</dbReference>
<gene>
    <name evidence="2" type="ORF">PFICI_05779</name>
</gene>
<organism evidence="2 3">
    <name type="scientific">Pestalotiopsis fici (strain W106-1 / CGMCC3.15140)</name>
    <dbReference type="NCBI Taxonomy" id="1229662"/>
    <lineage>
        <taxon>Eukaryota</taxon>
        <taxon>Fungi</taxon>
        <taxon>Dikarya</taxon>
        <taxon>Ascomycota</taxon>
        <taxon>Pezizomycotina</taxon>
        <taxon>Sordariomycetes</taxon>
        <taxon>Xylariomycetidae</taxon>
        <taxon>Amphisphaeriales</taxon>
        <taxon>Sporocadaceae</taxon>
        <taxon>Pestalotiopsis</taxon>
    </lineage>
</organism>
<keyword evidence="1" id="KW-0812">Transmembrane</keyword>
<proteinExistence type="predicted"/>
<dbReference type="HOGENOM" id="CLU_2638850_0_0_1"/>
<dbReference type="OrthoDB" id="3923077at2759"/>
<evidence type="ECO:0000313" key="2">
    <source>
        <dbReference type="EMBL" id="ETS83903.1"/>
    </source>
</evidence>
<accession>W3XCS5</accession>
<evidence type="ECO:0000313" key="3">
    <source>
        <dbReference type="Proteomes" id="UP000030651"/>
    </source>
</evidence>
<dbReference type="RefSeq" id="XP_007832551.1">
    <property type="nucleotide sequence ID" value="XM_007834360.1"/>
</dbReference>
<dbReference type="AlphaFoldDB" id="W3XCS5"/>
<name>W3XCS5_PESFW</name>
<dbReference type="KEGG" id="pfy:PFICI_05779"/>
<reference evidence="3" key="1">
    <citation type="journal article" date="2015" name="BMC Genomics">
        <title>Genomic and transcriptomic analysis of the endophytic fungus Pestalotiopsis fici reveals its lifestyle and high potential for synthesis of natural products.</title>
        <authorList>
            <person name="Wang X."/>
            <person name="Zhang X."/>
            <person name="Liu L."/>
            <person name="Xiang M."/>
            <person name="Wang W."/>
            <person name="Sun X."/>
            <person name="Che Y."/>
            <person name="Guo L."/>
            <person name="Liu G."/>
            <person name="Guo L."/>
            <person name="Wang C."/>
            <person name="Yin W.B."/>
            <person name="Stadler M."/>
            <person name="Zhang X."/>
            <person name="Liu X."/>
        </authorList>
    </citation>
    <scope>NUCLEOTIDE SEQUENCE [LARGE SCALE GENOMIC DNA]</scope>
    <source>
        <strain evidence="3">W106-1 / CGMCC3.15140</strain>
    </source>
</reference>
<sequence>MNTSSYPDATNFWETDDYRGSGQRNLNAALIAFSSAFLAIRLYVRLFMTKSPGWDDGFAVLTWACLVVQSTMDIVGR</sequence>
<keyword evidence="1" id="KW-0472">Membrane</keyword>